<protein>
    <recommendedName>
        <fullName evidence="6">Coiled-coil protein</fullName>
    </recommendedName>
</protein>
<dbReference type="STRING" id="1034943.BN59_00216"/>
<evidence type="ECO:0000256" key="2">
    <source>
        <dbReference type="SAM" id="MobiDB-lite"/>
    </source>
</evidence>
<proteinExistence type="predicted"/>
<keyword evidence="1" id="KW-0175">Coiled coil</keyword>
<gene>
    <name evidence="4" type="ORF">BN59_00216</name>
</gene>
<keyword evidence="3" id="KW-0812">Transmembrane</keyword>
<evidence type="ECO:0000313" key="5">
    <source>
        <dbReference type="Proteomes" id="UP000044071"/>
    </source>
</evidence>
<reference evidence="4 5" key="1">
    <citation type="submission" date="2014-06" db="EMBL/GenBank/DDBJ databases">
        <authorList>
            <person name="Urmite Genomes Urmite Genomes"/>
        </authorList>
    </citation>
    <scope>NUCLEOTIDE SEQUENCE [LARGE SCALE GENOMIC DNA]</scope>
</reference>
<dbReference type="EMBL" id="CCSB01000001">
    <property type="protein sequence ID" value="CDZ75954.1"/>
    <property type="molecule type" value="Genomic_DNA"/>
</dbReference>
<dbReference type="AlphaFoldDB" id="A0A078KW32"/>
<keyword evidence="3" id="KW-0472">Membrane</keyword>
<feature type="transmembrane region" description="Helical" evidence="3">
    <location>
        <begin position="153"/>
        <end position="172"/>
    </location>
</feature>
<feature type="region of interest" description="Disordered" evidence="2">
    <location>
        <begin position="409"/>
        <end position="429"/>
    </location>
</feature>
<evidence type="ECO:0000256" key="1">
    <source>
        <dbReference type="SAM" id="Coils"/>
    </source>
</evidence>
<feature type="transmembrane region" description="Helical" evidence="3">
    <location>
        <begin position="272"/>
        <end position="291"/>
    </location>
</feature>
<dbReference type="OrthoDB" id="5653214at2"/>
<feature type="coiled-coil region" evidence="1">
    <location>
        <begin position="181"/>
        <end position="214"/>
    </location>
</feature>
<evidence type="ECO:0008006" key="6">
    <source>
        <dbReference type="Google" id="ProtNLM"/>
    </source>
</evidence>
<feature type="transmembrane region" description="Helical" evidence="3">
    <location>
        <begin position="297"/>
        <end position="319"/>
    </location>
</feature>
<keyword evidence="5" id="KW-1185">Reference proteome</keyword>
<organism evidence="4 5">
    <name type="scientific">Legionella massiliensis</name>
    <dbReference type="NCBI Taxonomy" id="1034943"/>
    <lineage>
        <taxon>Bacteria</taxon>
        <taxon>Pseudomonadati</taxon>
        <taxon>Pseudomonadota</taxon>
        <taxon>Gammaproteobacteria</taxon>
        <taxon>Legionellales</taxon>
        <taxon>Legionellaceae</taxon>
        <taxon>Legionella</taxon>
    </lineage>
</organism>
<evidence type="ECO:0000256" key="3">
    <source>
        <dbReference type="SAM" id="Phobius"/>
    </source>
</evidence>
<feature type="transmembrane region" description="Helical" evidence="3">
    <location>
        <begin position="353"/>
        <end position="376"/>
    </location>
</feature>
<evidence type="ECO:0000313" key="4">
    <source>
        <dbReference type="EMBL" id="CDZ75954.1"/>
    </source>
</evidence>
<sequence>MAQDMIDPQQVTKLSKEAREKALENAKVMGAEYKPKLPEPHKLIQILYEKVPLLSGFLRGIDGTGASLGKLAILKGDSGIGKPVAGGLVATSDLLLALDLIRLPIIIAAAKYYGVELPFTLTDGAKTIYTLILFGLGVATLLAPAVVLPILGAVSAILAFVASAIAFGKLISDLVQNAKERKVTAKALQQAEEALQAVEELKDLESKVKGLVADLDNPELEGKHAEIAEKLIALRQLYDEKVKPVQDLRDKEFLLKYKWDNELGMGTGVNSAIGLGLGAGAVCGALIALIVPPLAPLGAAIIGCCAAVGTAYFITRLAIASDSKLDKAVGLTVAAGVIASAVVGIFFPPIGLAVFAGCIATGGAYLLGRVAVPAIIKYIKNRKEAKDEATASLVDSEKDGLGPQEQIKQDAKIHESPAPVSPEHQDDDEEIHESTGLVVALMSGKEHAEEALRKLTAFQQWLEKVDNTLHSHIANNSAAGVLEFFNGLAVYAQKQEFTVAEAQGCINNLCETNPEALIFLKSALKDPMIADEQKQGLLIYRPVVEALMNNKVMKKTITSLLDHVQQLGPDDKAQLEQDDSVRGEVCR</sequence>
<feature type="transmembrane region" description="Helical" evidence="3">
    <location>
        <begin position="127"/>
        <end position="147"/>
    </location>
</feature>
<name>A0A078KW32_9GAMM</name>
<feature type="transmembrane region" description="Helical" evidence="3">
    <location>
        <begin position="328"/>
        <end position="347"/>
    </location>
</feature>
<accession>A0A078KW32</accession>
<dbReference type="Proteomes" id="UP000044071">
    <property type="component" value="Unassembled WGS sequence"/>
</dbReference>
<keyword evidence="3" id="KW-1133">Transmembrane helix</keyword>
<dbReference type="eggNOG" id="ENOG5030NYU">
    <property type="taxonomic scope" value="Bacteria"/>
</dbReference>